<dbReference type="GO" id="GO:0003677">
    <property type="term" value="F:DNA binding"/>
    <property type="evidence" value="ECO:0007669"/>
    <property type="project" value="InterPro"/>
</dbReference>
<dbReference type="EMBL" id="RAWE01000076">
    <property type="protein sequence ID" value="RKH01243.1"/>
    <property type="molecule type" value="Genomic_DNA"/>
</dbReference>
<comment type="caution">
    <text evidence="4">The sequence shown here is derived from an EMBL/GenBank/DDBJ whole genome shotgun (WGS) entry which is preliminary data.</text>
</comment>
<reference evidence="5" key="1">
    <citation type="submission" date="2018-09" db="EMBL/GenBank/DDBJ databases">
        <authorList>
            <person name="Livingstone P.G."/>
            <person name="Whitworth D.E."/>
        </authorList>
    </citation>
    <scope>NUCLEOTIDE SEQUENCE [LARGE SCALE GENOMIC DNA]</scope>
    <source>
        <strain evidence="5">CA043D</strain>
    </source>
</reference>
<evidence type="ECO:0000313" key="4">
    <source>
        <dbReference type="EMBL" id="RKH01243.1"/>
    </source>
</evidence>
<dbReference type="OrthoDB" id="258443at2"/>
<evidence type="ECO:0008006" key="6">
    <source>
        <dbReference type="Google" id="ProtNLM"/>
    </source>
</evidence>
<name>A0A3A8JZ83_9BACT</name>
<feature type="domain" description="Transposase InsH N-terminal" evidence="3">
    <location>
        <begin position="22"/>
        <end position="86"/>
    </location>
</feature>
<keyword evidence="5" id="KW-1185">Reference proteome</keyword>
<evidence type="ECO:0000313" key="5">
    <source>
        <dbReference type="Proteomes" id="UP000268313"/>
    </source>
</evidence>
<feature type="domain" description="Transposase IS4-like" evidence="2">
    <location>
        <begin position="117"/>
        <end position="226"/>
    </location>
</feature>
<dbReference type="Proteomes" id="UP000268313">
    <property type="component" value="Unassembled WGS sequence"/>
</dbReference>
<evidence type="ECO:0000256" key="1">
    <source>
        <dbReference type="SAM" id="MobiDB-lite"/>
    </source>
</evidence>
<organism evidence="4 5">
    <name type="scientific">Corallococcus carmarthensis</name>
    <dbReference type="NCBI Taxonomy" id="2316728"/>
    <lineage>
        <taxon>Bacteria</taxon>
        <taxon>Pseudomonadati</taxon>
        <taxon>Myxococcota</taxon>
        <taxon>Myxococcia</taxon>
        <taxon>Myxococcales</taxon>
        <taxon>Cystobacterineae</taxon>
        <taxon>Myxococcaceae</taxon>
        <taxon>Corallococcus</taxon>
    </lineage>
</organism>
<dbReference type="Pfam" id="PF01609">
    <property type="entry name" value="DDE_Tnp_1"/>
    <property type="match status" value="1"/>
</dbReference>
<protein>
    <recommendedName>
        <fullName evidence="6">Transposase IS4-like domain-containing protein</fullName>
    </recommendedName>
</protein>
<accession>A0A3A8JZ83</accession>
<dbReference type="InterPro" id="IPR002559">
    <property type="entry name" value="Transposase_11"/>
</dbReference>
<evidence type="ECO:0000259" key="3">
    <source>
        <dbReference type="Pfam" id="PF05598"/>
    </source>
</evidence>
<evidence type="ECO:0000259" key="2">
    <source>
        <dbReference type="Pfam" id="PF01609"/>
    </source>
</evidence>
<dbReference type="RefSeq" id="WP_120604354.1">
    <property type="nucleotide sequence ID" value="NZ_RAWE01000076.1"/>
</dbReference>
<dbReference type="Pfam" id="PF05598">
    <property type="entry name" value="DUF772"/>
    <property type="match status" value="1"/>
</dbReference>
<dbReference type="GO" id="GO:0004803">
    <property type="term" value="F:transposase activity"/>
    <property type="evidence" value="ECO:0007669"/>
    <property type="project" value="InterPro"/>
</dbReference>
<dbReference type="GO" id="GO:0006313">
    <property type="term" value="P:DNA transposition"/>
    <property type="evidence" value="ECO:0007669"/>
    <property type="project" value="InterPro"/>
</dbReference>
<gene>
    <name evidence="4" type="ORF">D7X32_21060</name>
</gene>
<proteinExistence type="predicted"/>
<dbReference type="AlphaFoldDB" id="A0A3A8JZ83"/>
<feature type="region of interest" description="Disordered" evidence="1">
    <location>
        <begin position="253"/>
        <end position="296"/>
    </location>
</feature>
<sequence>MLTKSCLKLARVALAAAEQALPRYSSKYSRHDFTLPQLTACLLVQRFYRLDLRGAEVLLVEHESLRQVLGLKSAPDHTTLWRAQRRLPPPRLGRLLDETVRMTERSGLIRPSGSAGSTLALDSTSLASGWTSRHFFRFKTRPSACARGGWRGYPKWSIGVDTRSHLLLAQVADVGPRHDTCEVQELVLQAQHRRSSRMLLADAGYDSAQTLQLCHTQRLRPIIRVKPPPNCPHPSRVQNPERRHLLRNRPVDVVPGRLKTGPGRARRAPRGASCSGTELEGRLGRVGGASPLPLVR</sequence>
<dbReference type="InterPro" id="IPR008490">
    <property type="entry name" value="Transposase_InsH_N"/>
</dbReference>